<dbReference type="PIRSF" id="PIRSF017804">
    <property type="entry name" value="Secretion_EccD1"/>
    <property type="match status" value="1"/>
</dbReference>
<dbReference type="Pfam" id="PF08817">
    <property type="entry name" value="YukD"/>
    <property type="match status" value="1"/>
</dbReference>
<evidence type="ECO:0000256" key="4">
    <source>
        <dbReference type="ARBA" id="ARBA00022692"/>
    </source>
</evidence>
<feature type="transmembrane region" description="Helical" evidence="8">
    <location>
        <begin position="385"/>
        <end position="405"/>
    </location>
</feature>
<evidence type="ECO:0000259" key="9">
    <source>
        <dbReference type="Pfam" id="PF19053"/>
    </source>
</evidence>
<evidence type="ECO:0000256" key="8">
    <source>
        <dbReference type="SAM" id="Phobius"/>
    </source>
</evidence>
<feature type="transmembrane region" description="Helical" evidence="8">
    <location>
        <begin position="242"/>
        <end position="267"/>
    </location>
</feature>
<keyword evidence="11" id="KW-1185">Reference proteome</keyword>
<accession>A0A7X0IH29</accession>
<feature type="transmembrane region" description="Helical" evidence="8">
    <location>
        <begin position="274"/>
        <end position="294"/>
    </location>
</feature>
<dbReference type="NCBIfam" id="TIGR03920">
    <property type="entry name" value="T7SS_EccD"/>
    <property type="match status" value="1"/>
</dbReference>
<feature type="transmembrane region" description="Helical" evidence="8">
    <location>
        <begin position="470"/>
        <end position="496"/>
    </location>
</feature>
<comment type="similarity">
    <text evidence="2">Belongs to the EccD/Snm4 family.</text>
</comment>
<keyword evidence="6 8" id="KW-0472">Membrane</keyword>
<evidence type="ECO:0000313" key="11">
    <source>
        <dbReference type="Proteomes" id="UP000555564"/>
    </source>
</evidence>
<feature type="transmembrane region" description="Helical" evidence="8">
    <location>
        <begin position="412"/>
        <end position="431"/>
    </location>
</feature>
<dbReference type="InterPro" id="IPR006707">
    <property type="entry name" value="T7SS_EccD"/>
</dbReference>
<comment type="caution">
    <text evidence="10">The sequence shown here is derived from an EMBL/GenBank/DDBJ whole genome shotgun (WGS) entry which is preliminary data.</text>
</comment>
<dbReference type="EMBL" id="JACHIU010000001">
    <property type="protein sequence ID" value="MBB6475057.1"/>
    <property type="molecule type" value="Genomic_DNA"/>
</dbReference>
<keyword evidence="4 8" id="KW-0812">Transmembrane</keyword>
<evidence type="ECO:0000256" key="6">
    <source>
        <dbReference type="ARBA" id="ARBA00023136"/>
    </source>
</evidence>
<protein>
    <submittedName>
        <fullName evidence="10">Type VII secretion integral membrane protein EccD</fullName>
    </submittedName>
</protein>
<evidence type="ECO:0000256" key="3">
    <source>
        <dbReference type="ARBA" id="ARBA00022475"/>
    </source>
</evidence>
<feature type="transmembrane region" description="Helical" evidence="8">
    <location>
        <begin position="218"/>
        <end position="236"/>
    </location>
</feature>
<feature type="transmembrane region" description="Helical" evidence="8">
    <location>
        <begin position="163"/>
        <end position="182"/>
    </location>
</feature>
<feature type="transmembrane region" description="Helical" evidence="8">
    <location>
        <begin position="300"/>
        <end position="319"/>
    </location>
</feature>
<dbReference type="GO" id="GO:0005886">
    <property type="term" value="C:plasma membrane"/>
    <property type="evidence" value="ECO:0007669"/>
    <property type="project" value="UniProtKB-SubCell"/>
</dbReference>
<keyword evidence="3" id="KW-1003">Cell membrane</keyword>
<dbReference type="RefSeq" id="WP_184984097.1">
    <property type="nucleotide sequence ID" value="NZ_BAAALO010000076.1"/>
</dbReference>
<feature type="transmembrane region" description="Helical" evidence="8">
    <location>
        <begin position="360"/>
        <end position="379"/>
    </location>
</feature>
<proteinExistence type="inferred from homology"/>
<dbReference type="Pfam" id="PF19053">
    <property type="entry name" value="EccD"/>
    <property type="match status" value="1"/>
</dbReference>
<dbReference type="Proteomes" id="UP000555564">
    <property type="component" value="Unassembled WGS sequence"/>
</dbReference>
<feature type="domain" description="EccD-like transmembrane" evidence="9">
    <location>
        <begin position="159"/>
        <end position="499"/>
    </location>
</feature>
<gene>
    <name evidence="10" type="ORF">BJ992_004488</name>
</gene>
<comment type="subcellular location">
    <subcellularLocation>
        <location evidence="1">Cell membrane</location>
        <topology evidence="1">Multi-pass membrane protein</topology>
    </subcellularLocation>
</comment>
<organism evidence="10 11">
    <name type="scientific">Sphaerisporangium rubeum</name>
    <dbReference type="NCBI Taxonomy" id="321317"/>
    <lineage>
        <taxon>Bacteria</taxon>
        <taxon>Bacillati</taxon>
        <taxon>Actinomycetota</taxon>
        <taxon>Actinomycetes</taxon>
        <taxon>Streptosporangiales</taxon>
        <taxon>Streptosporangiaceae</taxon>
        <taxon>Sphaerisporangium</taxon>
    </lineage>
</organism>
<keyword evidence="5 8" id="KW-1133">Transmembrane helix</keyword>
<dbReference type="InterPro" id="IPR044049">
    <property type="entry name" value="EccD_transm"/>
</dbReference>
<feature type="compositionally biased region" description="Low complexity" evidence="7">
    <location>
        <begin position="8"/>
        <end position="22"/>
    </location>
</feature>
<evidence type="ECO:0000256" key="7">
    <source>
        <dbReference type="SAM" id="MobiDB-lite"/>
    </source>
</evidence>
<feature type="region of interest" description="Disordered" evidence="7">
    <location>
        <begin position="1"/>
        <end position="35"/>
    </location>
</feature>
<evidence type="ECO:0000313" key="10">
    <source>
        <dbReference type="EMBL" id="MBB6475057.1"/>
    </source>
</evidence>
<sequence length="501" mass="50221">MTQLEPSGPATNPAIPAAAGPPVVQPPPAQGGGTPVAVLRGPGTGVALTRVTVVTPRKRVDLAVPSDLPLAHVLPGMLGAAGETGDDPAYVSSGWVLQRVGGRPLDVDSGLGSLGVRDGEVLYLVPRASELPEAVFDDVADTIATAVKERAGRWRERHTRATGLGAAIAFLLAGALALTVAGPPWQPAAIVCGVAALLLTGGAAALSRAFGDAGAGAAIGYTALPYAFLAGMFAPARDVGLLWFGAPSVLAGFAMTALAATVAGWAVAEGLPGYFGVVVASLAGAAGSAAVMVWDVPVPGAAAAVATVVLACTPLIPALSFRLARLPLPAAPANAEELRADTGELDGPDVKRRAVEAERFATGLTAGVALVAFAGEVLLLGADGWAARATHVVLALALLVRARVFLGVGQRLWLIAAGTAGLVLFLVAVGLTGQKAALLIAPALLVAGAVATGAGLFLSTERPTPFWGRAGDVLEFVLVMALFPLTLAVLDVYSWVRGLAG</sequence>
<dbReference type="AlphaFoldDB" id="A0A7X0IH29"/>
<feature type="transmembrane region" description="Helical" evidence="8">
    <location>
        <begin position="437"/>
        <end position="458"/>
    </location>
</feature>
<evidence type="ECO:0000256" key="2">
    <source>
        <dbReference type="ARBA" id="ARBA00006162"/>
    </source>
</evidence>
<name>A0A7X0IH29_9ACTN</name>
<dbReference type="InterPro" id="IPR024962">
    <property type="entry name" value="YukD-like"/>
</dbReference>
<dbReference type="Gene3D" id="3.10.20.90">
    <property type="entry name" value="Phosphatidylinositol 3-kinase Catalytic Subunit, Chain A, domain 1"/>
    <property type="match status" value="1"/>
</dbReference>
<reference evidence="10 11" key="1">
    <citation type="submission" date="2020-08" db="EMBL/GenBank/DDBJ databases">
        <title>Sequencing the genomes of 1000 actinobacteria strains.</title>
        <authorList>
            <person name="Klenk H.-P."/>
        </authorList>
    </citation>
    <scope>NUCLEOTIDE SEQUENCE [LARGE SCALE GENOMIC DNA]</scope>
    <source>
        <strain evidence="10 11">DSM 44936</strain>
    </source>
</reference>
<feature type="transmembrane region" description="Helical" evidence="8">
    <location>
        <begin position="188"/>
        <end position="206"/>
    </location>
</feature>
<evidence type="ECO:0000256" key="1">
    <source>
        <dbReference type="ARBA" id="ARBA00004651"/>
    </source>
</evidence>
<evidence type="ECO:0000256" key="5">
    <source>
        <dbReference type="ARBA" id="ARBA00022989"/>
    </source>
</evidence>